<dbReference type="EMBL" id="JABBPK010000001">
    <property type="protein sequence ID" value="NMO77747.1"/>
    <property type="molecule type" value="Genomic_DNA"/>
</dbReference>
<name>A0A7Y0PM56_9BACI</name>
<proteinExistence type="inferred from homology"/>
<evidence type="ECO:0000259" key="2">
    <source>
        <dbReference type="SMART" id="SM00854"/>
    </source>
</evidence>
<organism evidence="3 4">
    <name type="scientific">Niallia alba</name>
    <dbReference type="NCBI Taxonomy" id="2729105"/>
    <lineage>
        <taxon>Bacteria</taxon>
        <taxon>Bacillati</taxon>
        <taxon>Bacillota</taxon>
        <taxon>Bacilli</taxon>
        <taxon>Bacillales</taxon>
        <taxon>Bacillaceae</taxon>
        <taxon>Niallia</taxon>
    </lineage>
</organism>
<dbReference type="Gene3D" id="3.60.21.10">
    <property type="match status" value="1"/>
</dbReference>
<dbReference type="InterPro" id="IPR052169">
    <property type="entry name" value="CW_Biosynth-Accessory"/>
</dbReference>
<sequence length="383" mass="42756">MKKNLLLFLVLLLVLIGISGLMLMNVGKSDPSSSFNEVRPISGRDTYDLSKEESKEITIAAIGDILIHDRVYNDARVGDHFNFDNMLSNITSELKKPDLLLANQETIVAGESIGLSGYPTFNGPHEIADSLKNAGVDIVTTANNHALDRGVDAQKLSIEYLNQIGLPHVGTYLTKEDQDKIVILEKNEIKVAYLAYTYGLNGIPIPKGSEYIVNVIDKKRMSNEIKRAKKEADVIVMAVHWGNEYQRFPSQEQKELAQFLIDEGVHIIFGSHPHVLQPFEWLEGKNGQKGLVVYSLGNFLSGQDEEYRDLGGMMTVTVNKKKKGKSTSITMDTPSFYPTFVSSKAERDYKMHPLIDSQAAIDKYGPSIYSEIMEHMLKQGQAE</sequence>
<dbReference type="RefSeq" id="WP_169188560.1">
    <property type="nucleotide sequence ID" value="NZ_JABBPK010000001.1"/>
</dbReference>
<accession>A0A7Y0PM56</accession>
<evidence type="ECO:0000313" key="3">
    <source>
        <dbReference type="EMBL" id="NMO77747.1"/>
    </source>
</evidence>
<dbReference type="Proteomes" id="UP000588491">
    <property type="component" value="Unassembled WGS sequence"/>
</dbReference>
<dbReference type="SMART" id="SM00854">
    <property type="entry name" value="PGA_cap"/>
    <property type="match status" value="1"/>
</dbReference>
<dbReference type="PANTHER" id="PTHR33393">
    <property type="entry name" value="POLYGLUTAMINE SYNTHESIS ACCESSORY PROTEIN RV0574C-RELATED"/>
    <property type="match status" value="1"/>
</dbReference>
<evidence type="ECO:0000256" key="1">
    <source>
        <dbReference type="ARBA" id="ARBA00005662"/>
    </source>
</evidence>
<dbReference type="AlphaFoldDB" id="A0A7Y0PM56"/>
<dbReference type="PANTHER" id="PTHR33393:SF12">
    <property type="entry name" value="CAPSULE BIOSYNTHESIS PROTEIN CAPA"/>
    <property type="match status" value="1"/>
</dbReference>
<evidence type="ECO:0000313" key="4">
    <source>
        <dbReference type="Proteomes" id="UP000588491"/>
    </source>
</evidence>
<feature type="domain" description="Capsule synthesis protein CapA" evidence="2">
    <location>
        <begin position="58"/>
        <end position="303"/>
    </location>
</feature>
<dbReference type="InterPro" id="IPR029052">
    <property type="entry name" value="Metallo-depent_PP-like"/>
</dbReference>
<gene>
    <name evidence="3" type="ORF">HHU08_12140</name>
</gene>
<reference evidence="3 4" key="1">
    <citation type="submission" date="2020-04" db="EMBL/GenBank/DDBJ databases">
        <title>Bacillus sp. UniB3 isolated from commercial digestive syrup.</title>
        <authorList>
            <person name="Thorat V."/>
            <person name="Kirdat K."/>
            <person name="Tiwarekar B."/>
            <person name="Yadav A."/>
        </authorList>
    </citation>
    <scope>NUCLEOTIDE SEQUENCE [LARGE SCALE GENOMIC DNA]</scope>
    <source>
        <strain evidence="3 4">UniB3</strain>
    </source>
</reference>
<keyword evidence="4" id="KW-1185">Reference proteome</keyword>
<protein>
    <submittedName>
        <fullName evidence="3">CapA family protein</fullName>
    </submittedName>
</protein>
<dbReference type="SUPFAM" id="SSF56300">
    <property type="entry name" value="Metallo-dependent phosphatases"/>
    <property type="match status" value="1"/>
</dbReference>
<dbReference type="InterPro" id="IPR019079">
    <property type="entry name" value="Capsule_synth_CapA"/>
</dbReference>
<comment type="caution">
    <text evidence="3">The sequence shown here is derived from an EMBL/GenBank/DDBJ whole genome shotgun (WGS) entry which is preliminary data.</text>
</comment>
<dbReference type="CDD" id="cd07381">
    <property type="entry name" value="MPP_CapA"/>
    <property type="match status" value="1"/>
</dbReference>
<dbReference type="Pfam" id="PF09587">
    <property type="entry name" value="PGA_cap"/>
    <property type="match status" value="1"/>
</dbReference>
<comment type="similarity">
    <text evidence="1">Belongs to the CapA family.</text>
</comment>